<comment type="caution">
    <text evidence="2">The sequence shown here is derived from an EMBL/GenBank/DDBJ whole genome shotgun (WGS) entry which is preliminary data.</text>
</comment>
<dbReference type="PANTHER" id="PTHR36009">
    <property type="match status" value="1"/>
</dbReference>
<feature type="transmembrane region" description="Helical" evidence="1">
    <location>
        <begin position="150"/>
        <end position="170"/>
    </location>
</feature>
<reference evidence="2 3" key="1">
    <citation type="journal article" date="2004" name="Extremophiles">
        <title>Halobacillus locisalis sp. nov., a halophilic bacterium isolated from a marine solar saltern of the Yellow Sea in Korea.</title>
        <authorList>
            <person name="Yoon J.H."/>
            <person name="Kang K.H."/>
            <person name="Oh T.K."/>
            <person name="Park Y.H."/>
        </authorList>
    </citation>
    <scope>NUCLEOTIDE SEQUENCE [LARGE SCALE GENOMIC DNA]</scope>
    <source>
        <strain evidence="2 3">KCTC 3788</strain>
    </source>
</reference>
<dbReference type="AlphaFoldDB" id="A0A838CU68"/>
<organism evidence="2 3">
    <name type="scientific">Halobacillus locisalis</name>
    <dbReference type="NCBI Taxonomy" id="220753"/>
    <lineage>
        <taxon>Bacteria</taxon>
        <taxon>Bacillati</taxon>
        <taxon>Bacillota</taxon>
        <taxon>Bacilli</taxon>
        <taxon>Bacillales</taxon>
        <taxon>Bacillaceae</taxon>
        <taxon>Halobacillus</taxon>
    </lineage>
</organism>
<gene>
    <name evidence="2" type="ORF">H0266_09750</name>
</gene>
<keyword evidence="3" id="KW-1185">Reference proteome</keyword>
<dbReference type="Proteomes" id="UP000571017">
    <property type="component" value="Unassembled WGS sequence"/>
</dbReference>
<protein>
    <recommendedName>
        <fullName evidence="4">DUF2834 domain-containing protein</fullName>
    </recommendedName>
</protein>
<keyword evidence="1" id="KW-0812">Transmembrane</keyword>
<evidence type="ECO:0000256" key="1">
    <source>
        <dbReference type="SAM" id="Phobius"/>
    </source>
</evidence>
<sequence length="204" mass="23080">MKVRRLSFFIVWLAFILYAFVLAPNGNQGYLNQLITMNDPDPLLLTVFSLLGVFPTAFAILLLNEDDSRVPAWPFVLGSFMLGAFALMPYFFISRAESTRTLRTPIWIGKSLDSILFKALLFTGTVALIVSGLTQGSASLYGQAFRQSQFVHVMTIDFLVLTGISMFVIYWRERKHGRFNQMYWLGCVPVVGFLAYLLIKEGSH</sequence>
<feature type="transmembrane region" description="Helical" evidence="1">
    <location>
        <begin position="75"/>
        <end position="94"/>
    </location>
</feature>
<accession>A0A838CU68</accession>
<proteinExistence type="predicted"/>
<feature type="transmembrane region" description="Helical" evidence="1">
    <location>
        <begin position="43"/>
        <end position="63"/>
    </location>
</feature>
<evidence type="ECO:0000313" key="2">
    <source>
        <dbReference type="EMBL" id="MBA2175176.1"/>
    </source>
</evidence>
<evidence type="ECO:0000313" key="3">
    <source>
        <dbReference type="Proteomes" id="UP000571017"/>
    </source>
</evidence>
<name>A0A838CU68_9BACI</name>
<keyword evidence="1" id="KW-0472">Membrane</keyword>
<dbReference type="EMBL" id="JACEFG010000002">
    <property type="protein sequence ID" value="MBA2175176.1"/>
    <property type="molecule type" value="Genomic_DNA"/>
</dbReference>
<feature type="transmembrane region" description="Helical" evidence="1">
    <location>
        <begin position="6"/>
        <end position="23"/>
    </location>
</feature>
<feature type="transmembrane region" description="Helical" evidence="1">
    <location>
        <begin position="182"/>
        <end position="199"/>
    </location>
</feature>
<dbReference type="PANTHER" id="PTHR36009:SF3">
    <property type="entry name" value="TRANSMEMBRANE PROTEIN"/>
    <property type="match status" value="1"/>
</dbReference>
<evidence type="ECO:0008006" key="4">
    <source>
        <dbReference type="Google" id="ProtNLM"/>
    </source>
</evidence>
<dbReference type="RefSeq" id="WP_181472209.1">
    <property type="nucleotide sequence ID" value="NZ_JACEFG010000002.1"/>
</dbReference>
<keyword evidence="1" id="KW-1133">Transmembrane helix</keyword>
<feature type="transmembrane region" description="Helical" evidence="1">
    <location>
        <begin position="115"/>
        <end position="138"/>
    </location>
</feature>